<reference evidence="7 8" key="1">
    <citation type="journal article" date="2016" name="Genome Announc.">
        <title>Complete Genome Sequence of Thiostrepton-Producing Streptomyces laurentii ATCC 31255.</title>
        <authorList>
            <person name="Doi K."/>
            <person name="Fujino Y."/>
            <person name="Nagayoshi Y."/>
            <person name="Ohshima T."/>
            <person name="Ogata S."/>
        </authorList>
    </citation>
    <scope>NUCLEOTIDE SEQUENCE [LARGE SCALE GENOMIC DNA]</scope>
    <source>
        <strain evidence="7 8">ATCC 31255</strain>
    </source>
</reference>
<dbReference type="InterPro" id="IPR001460">
    <property type="entry name" value="PCN-bd_Tpept"/>
</dbReference>
<proteinExistence type="inferred from homology"/>
<protein>
    <submittedName>
        <fullName evidence="7">Cell division protein ftsI</fullName>
    </submittedName>
</protein>
<evidence type="ECO:0000313" key="7">
    <source>
        <dbReference type="EMBL" id="BAU82618.1"/>
    </source>
</evidence>
<evidence type="ECO:0000313" key="8">
    <source>
        <dbReference type="Proteomes" id="UP000217676"/>
    </source>
</evidence>
<evidence type="ECO:0000256" key="1">
    <source>
        <dbReference type="ARBA" id="ARBA00004370"/>
    </source>
</evidence>
<dbReference type="Gene3D" id="3.40.710.10">
    <property type="entry name" value="DD-peptidase/beta-lactamase superfamily"/>
    <property type="match status" value="1"/>
</dbReference>
<dbReference type="Proteomes" id="UP000217676">
    <property type="component" value="Chromosome"/>
</dbReference>
<sequence>MPSKEPPRRRVPGPARPAPQRRPAASGRTGGGAAGGRPSAKSSGGPAASGRPAGRPAPPRRPAARPAAKARPLRLGSPKPRLRLVSFGLTLVMLAFVVRLLQVQAVDASAYAAKAEKHRYLEYALPADRGEITDRAGIALAASVDAYDITADPKLFTPADAKIKDAPEQAAALLAPILGKEPAELAAKLRTPKSRYTVLARKQTPQIWNQIKDLRKVYEQKAAPAHGGNGVNLLGGILSEPVTKRVYPNRELAAGILGYVKADGHGGGGMETMLDKELSGKDGKIRYAQSGGRRVPTVGSQGTPAVPGSDIELTIDRDIQWAAQQAITEQVAASKADRGYVVVQDTRTGEILALANSPGFDPNDLSAANSTAMGNAALQDAYEPGSTSKVMSMAAVLEEGVATPGTHVTVPNTLHRGDRLFHDDIDHPTWSLTLNGVLAKSSNIGTILATGRLGKTQAESNKVLYDYLREFGIGRPTGLGYPGETPGILAKPQDWSTSQQFTIPFGQGLSLNAVQAASVYSTIANKGVRVEPTLVRGTKGPDGRFTPAATPEETRVVSEKTATTLSRMLESVVDDEEGTGNKAAVPGYRVAGKTGTANRVDPELGRYKGYTASFAGFAPADQPRVTVYCAIQNPTKGSYFGGQICGPIFKKVMEFSLKTLHVPPTGSRPARLPVTFTP</sequence>
<dbReference type="GO" id="GO:0005886">
    <property type="term" value="C:plasma membrane"/>
    <property type="evidence" value="ECO:0007669"/>
    <property type="project" value="TreeGrafter"/>
</dbReference>
<dbReference type="InterPro" id="IPR050515">
    <property type="entry name" value="Beta-lactam/transpept"/>
</dbReference>
<dbReference type="EMBL" id="AP017424">
    <property type="protein sequence ID" value="BAU82618.1"/>
    <property type="molecule type" value="Genomic_DNA"/>
</dbReference>
<dbReference type="PANTHER" id="PTHR30627">
    <property type="entry name" value="PEPTIDOGLYCAN D,D-TRANSPEPTIDASE"/>
    <property type="match status" value="1"/>
</dbReference>
<feature type="domain" description="Penicillin-binding protein dimerisation" evidence="6">
    <location>
        <begin position="125"/>
        <end position="294"/>
    </location>
</feature>
<feature type="domain" description="Penicillin-binding protein transpeptidase" evidence="5">
    <location>
        <begin position="339"/>
        <end position="654"/>
    </location>
</feature>
<dbReference type="SUPFAM" id="SSF56601">
    <property type="entry name" value="beta-lactamase/transpeptidase-like"/>
    <property type="match status" value="1"/>
</dbReference>
<evidence type="ECO:0000259" key="6">
    <source>
        <dbReference type="Pfam" id="PF03717"/>
    </source>
</evidence>
<dbReference type="InterPro" id="IPR036138">
    <property type="entry name" value="PBP_dimer_sf"/>
</dbReference>
<name>A0A169N9X0_STRLU</name>
<dbReference type="Pfam" id="PF03717">
    <property type="entry name" value="PBP_dimer"/>
    <property type="match status" value="1"/>
</dbReference>
<dbReference type="PANTHER" id="PTHR30627:SF1">
    <property type="entry name" value="PEPTIDOGLYCAN D,D-TRANSPEPTIDASE FTSI"/>
    <property type="match status" value="1"/>
</dbReference>
<dbReference type="Gene3D" id="3.30.450.330">
    <property type="match status" value="1"/>
</dbReference>
<dbReference type="GO" id="GO:0008658">
    <property type="term" value="F:penicillin binding"/>
    <property type="evidence" value="ECO:0007669"/>
    <property type="project" value="InterPro"/>
</dbReference>
<dbReference type="InterPro" id="IPR012338">
    <property type="entry name" value="Beta-lactam/transpept-like"/>
</dbReference>
<keyword evidence="3" id="KW-0472">Membrane</keyword>
<keyword evidence="8" id="KW-1185">Reference proteome</keyword>
<feature type="region of interest" description="Disordered" evidence="4">
    <location>
        <begin position="1"/>
        <end position="75"/>
    </location>
</feature>
<dbReference type="SUPFAM" id="SSF56519">
    <property type="entry name" value="Penicillin binding protein dimerisation domain"/>
    <property type="match status" value="1"/>
</dbReference>
<dbReference type="RefSeq" id="WP_359875212.1">
    <property type="nucleotide sequence ID" value="NZ_JBEYHT010000010.1"/>
</dbReference>
<organism evidence="7 8">
    <name type="scientific">Streptomyces laurentii</name>
    <dbReference type="NCBI Taxonomy" id="39478"/>
    <lineage>
        <taxon>Bacteria</taxon>
        <taxon>Bacillati</taxon>
        <taxon>Actinomycetota</taxon>
        <taxon>Actinomycetes</taxon>
        <taxon>Kitasatosporales</taxon>
        <taxon>Streptomycetaceae</taxon>
        <taxon>Streptomyces</taxon>
    </lineage>
</organism>
<dbReference type="GO" id="GO:0051301">
    <property type="term" value="P:cell division"/>
    <property type="evidence" value="ECO:0007669"/>
    <property type="project" value="UniProtKB-KW"/>
</dbReference>
<keyword evidence="7" id="KW-0132">Cell division</keyword>
<evidence type="ECO:0000256" key="2">
    <source>
        <dbReference type="ARBA" id="ARBA00007171"/>
    </source>
</evidence>
<accession>A0A169N9X0</accession>
<comment type="similarity">
    <text evidence="2">Belongs to the transpeptidase family.</text>
</comment>
<dbReference type="Gene3D" id="3.90.1310.10">
    <property type="entry name" value="Penicillin-binding protein 2a (Domain 2)"/>
    <property type="match status" value="1"/>
</dbReference>
<evidence type="ECO:0000256" key="3">
    <source>
        <dbReference type="ARBA" id="ARBA00023136"/>
    </source>
</evidence>
<dbReference type="InterPro" id="IPR005311">
    <property type="entry name" value="PBP_dimer"/>
</dbReference>
<feature type="compositionally biased region" description="Low complexity" evidence="4">
    <location>
        <begin position="36"/>
        <end position="54"/>
    </location>
</feature>
<dbReference type="KEGG" id="slau:SLA_1680"/>
<dbReference type="GO" id="GO:0071555">
    <property type="term" value="P:cell wall organization"/>
    <property type="evidence" value="ECO:0007669"/>
    <property type="project" value="TreeGrafter"/>
</dbReference>
<comment type="subcellular location">
    <subcellularLocation>
        <location evidence="1">Membrane</location>
    </subcellularLocation>
</comment>
<keyword evidence="7" id="KW-0131">Cell cycle</keyword>
<evidence type="ECO:0000256" key="4">
    <source>
        <dbReference type="SAM" id="MobiDB-lite"/>
    </source>
</evidence>
<dbReference type="Pfam" id="PF00905">
    <property type="entry name" value="Transpeptidase"/>
    <property type="match status" value="1"/>
</dbReference>
<dbReference type="AlphaFoldDB" id="A0A169N9X0"/>
<gene>
    <name evidence="7" type="ORF">SLA_1680</name>
</gene>
<evidence type="ECO:0000259" key="5">
    <source>
        <dbReference type="Pfam" id="PF00905"/>
    </source>
</evidence>